<accession>A0A212T3S8</accession>
<dbReference type="Proteomes" id="UP000197215">
    <property type="component" value="Unassembled WGS sequence"/>
</dbReference>
<protein>
    <recommendedName>
        <fullName evidence="3">Zinc-or iron-chelating domain-containing protein</fullName>
    </recommendedName>
</protein>
<name>A0A212T3S8_9BURK</name>
<evidence type="ECO:0008006" key="3">
    <source>
        <dbReference type="Google" id="ProtNLM"/>
    </source>
</evidence>
<reference evidence="2" key="1">
    <citation type="submission" date="2017-06" db="EMBL/GenBank/DDBJ databases">
        <authorList>
            <person name="Varghese N."/>
            <person name="Submissions S."/>
        </authorList>
    </citation>
    <scope>NUCLEOTIDE SEQUENCE [LARGE SCALE GENOMIC DNA]</scope>
    <source>
        <strain evidence="2">MWH-VicM1</strain>
    </source>
</reference>
<proteinExistence type="predicted"/>
<evidence type="ECO:0000313" key="2">
    <source>
        <dbReference type="Proteomes" id="UP000197215"/>
    </source>
</evidence>
<dbReference type="EMBL" id="FYEX01000001">
    <property type="protein sequence ID" value="SNC60506.1"/>
    <property type="molecule type" value="Genomic_DNA"/>
</dbReference>
<sequence length="119" mass="13190">MSNHLDNPCFECGQCCQKLRVSFYHGEVLHGEDGHPIGLVPPEFVTQVTPHIVCMKGTETGKQGCVALSLDDQEGYRCTIYEQRPSPCREFNILNDDGSINPLCDKLRKAAGLHSVQTD</sequence>
<dbReference type="InterPro" id="IPR005358">
    <property type="entry name" value="Puta_zinc/iron-chelating_dom"/>
</dbReference>
<dbReference type="Pfam" id="PF03692">
    <property type="entry name" value="CxxCxxCC"/>
    <property type="match status" value="1"/>
</dbReference>
<dbReference type="AlphaFoldDB" id="A0A212T3S8"/>
<evidence type="ECO:0000313" key="1">
    <source>
        <dbReference type="EMBL" id="SNC60506.1"/>
    </source>
</evidence>
<keyword evidence="2" id="KW-1185">Reference proteome</keyword>
<gene>
    <name evidence="1" type="ORF">SAMN06295916_0290</name>
</gene>
<dbReference type="OrthoDB" id="196483at2"/>
<dbReference type="RefSeq" id="WP_088812137.1">
    <property type="nucleotide sequence ID" value="NZ_FYEX01000001.1"/>
</dbReference>
<organism evidence="1 2">
    <name type="scientific">Polynucleobacter victoriensis</name>
    <dbReference type="NCBI Taxonomy" id="2049319"/>
    <lineage>
        <taxon>Bacteria</taxon>
        <taxon>Pseudomonadati</taxon>
        <taxon>Pseudomonadota</taxon>
        <taxon>Betaproteobacteria</taxon>
        <taxon>Burkholderiales</taxon>
        <taxon>Burkholderiaceae</taxon>
        <taxon>Polynucleobacter</taxon>
    </lineage>
</organism>